<protein>
    <submittedName>
        <fullName evidence="2">Uncharacterized protein</fullName>
    </submittedName>
</protein>
<sequence>MFSGHKTHRFIKRISFPKFKTALFHFGIIIKKTRAQWSSSSQELRRQPQLQPQEISGEGRCSCTSLHLNRSASKSFGLQQWEPSAACVLQTAWRCCKREKLQKSPRLAKEGGLSATNHHAVSETRHK</sequence>
<dbReference type="EMBL" id="CAEKKB010000006">
    <property type="protein sequence ID" value="CAB4312976.1"/>
    <property type="molecule type" value="Genomic_DNA"/>
</dbReference>
<evidence type="ECO:0000313" key="3">
    <source>
        <dbReference type="Proteomes" id="UP000507245"/>
    </source>
</evidence>
<proteinExistence type="predicted"/>
<feature type="compositionally biased region" description="Low complexity" evidence="1">
    <location>
        <begin position="38"/>
        <end position="54"/>
    </location>
</feature>
<feature type="region of interest" description="Disordered" evidence="1">
    <location>
        <begin position="35"/>
        <end position="59"/>
    </location>
</feature>
<keyword evidence="3" id="KW-1185">Reference proteome</keyword>
<dbReference type="AlphaFoldDB" id="A0A6J5XGD6"/>
<feature type="region of interest" description="Disordered" evidence="1">
    <location>
        <begin position="103"/>
        <end position="127"/>
    </location>
</feature>
<accession>A0A6J5XGD6</accession>
<evidence type="ECO:0000256" key="1">
    <source>
        <dbReference type="SAM" id="MobiDB-lite"/>
    </source>
</evidence>
<reference evidence="3" key="1">
    <citation type="journal article" date="2020" name="Genome Biol.">
        <title>Gamete binning: chromosome-level and haplotype-resolved genome assembly enabled by high-throughput single-cell sequencing of gamete genomes.</title>
        <authorList>
            <person name="Campoy J.A."/>
            <person name="Sun H."/>
            <person name="Goel M."/>
            <person name="Jiao W.-B."/>
            <person name="Folz-Donahue K."/>
            <person name="Wang N."/>
            <person name="Rubio M."/>
            <person name="Liu C."/>
            <person name="Kukat C."/>
            <person name="Ruiz D."/>
            <person name="Huettel B."/>
            <person name="Schneeberger K."/>
        </authorList>
    </citation>
    <scope>NUCLEOTIDE SEQUENCE [LARGE SCALE GENOMIC DNA]</scope>
    <source>
        <strain evidence="3">cv. Rojo Pasion</strain>
    </source>
</reference>
<name>A0A6J5XGD6_PRUAR</name>
<evidence type="ECO:0000313" key="2">
    <source>
        <dbReference type="EMBL" id="CAB4312976.1"/>
    </source>
</evidence>
<organism evidence="2 3">
    <name type="scientific">Prunus armeniaca</name>
    <name type="common">Apricot</name>
    <name type="synonym">Armeniaca vulgaris</name>
    <dbReference type="NCBI Taxonomy" id="36596"/>
    <lineage>
        <taxon>Eukaryota</taxon>
        <taxon>Viridiplantae</taxon>
        <taxon>Streptophyta</taxon>
        <taxon>Embryophyta</taxon>
        <taxon>Tracheophyta</taxon>
        <taxon>Spermatophyta</taxon>
        <taxon>Magnoliopsida</taxon>
        <taxon>eudicotyledons</taxon>
        <taxon>Gunneridae</taxon>
        <taxon>Pentapetalae</taxon>
        <taxon>rosids</taxon>
        <taxon>fabids</taxon>
        <taxon>Rosales</taxon>
        <taxon>Rosaceae</taxon>
        <taxon>Amygdaloideae</taxon>
        <taxon>Amygdaleae</taxon>
        <taxon>Prunus</taxon>
    </lineage>
</organism>
<gene>
    <name evidence="2" type="ORF">ORAREDHAP_LOCUS35700</name>
</gene>
<dbReference type="Proteomes" id="UP000507245">
    <property type="component" value="Unassembled WGS sequence"/>
</dbReference>